<dbReference type="InterPro" id="IPR052019">
    <property type="entry name" value="F420H2_bilvrd_red/Heme_oxyg"/>
</dbReference>
<evidence type="ECO:0000259" key="2">
    <source>
        <dbReference type="Pfam" id="PF01243"/>
    </source>
</evidence>
<dbReference type="GO" id="GO:0070967">
    <property type="term" value="F:coenzyme F420 binding"/>
    <property type="evidence" value="ECO:0007669"/>
    <property type="project" value="TreeGrafter"/>
</dbReference>
<dbReference type="InterPro" id="IPR012349">
    <property type="entry name" value="Split_barrel_FMN-bd"/>
</dbReference>
<protein>
    <submittedName>
        <fullName evidence="3">Pyridoxamine 5'-phosphate oxidase family protein</fullName>
    </submittedName>
</protein>
<evidence type="ECO:0000313" key="3">
    <source>
        <dbReference type="EMBL" id="XCG63445.1"/>
    </source>
</evidence>
<keyword evidence="1" id="KW-0560">Oxidoreductase</keyword>
<dbReference type="AlphaFoldDB" id="A0AAU8DP43"/>
<dbReference type="Pfam" id="PF01243">
    <property type="entry name" value="PNPOx_N"/>
    <property type="match status" value="1"/>
</dbReference>
<dbReference type="SUPFAM" id="SSF50475">
    <property type="entry name" value="FMN-binding split barrel"/>
    <property type="match status" value="1"/>
</dbReference>
<proteinExistence type="predicted"/>
<dbReference type="PANTHER" id="PTHR35176">
    <property type="entry name" value="HEME OXYGENASE HI_0854-RELATED"/>
    <property type="match status" value="1"/>
</dbReference>
<feature type="domain" description="Pyridoxamine 5'-phosphate oxidase N-terminal" evidence="2">
    <location>
        <begin position="13"/>
        <end position="121"/>
    </location>
</feature>
<organism evidence="3">
    <name type="scientific">Nakamurella sp. A5-74</name>
    <dbReference type="NCBI Taxonomy" id="3158264"/>
    <lineage>
        <taxon>Bacteria</taxon>
        <taxon>Bacillati</taxon>
        <taxon>Actinomycetota</taxon>
        <taxon>Actinomycetes</taxon>
        <taxon>Nakamurellales</taxon>
        <taxon>Nakamurellaceae</taxon>
        <taxon>Nakamurella</taxon>
    </lineage>
</organism>
<dbReference type="RefSeq" id="WP_353649060.1">
    <property type="nucleotide sequence ID" value="NZ_CP159218.1"/>
</dbReference>
<dbReference type="GO" id="GO:0005829">
    <property type="term" value="C:cytosol"/>
    <property type="evidence" value="ECO:0007669"/>
    <property type="project" value="TreeGrafter"/>
</dbReference>
<evidence type="ECO:0000256" key="1">
    <source>
        <dbReference type="ARBA" id="ARBA00023002"/>
    </source>
</evidence>
<dbReference type="PANTHER" id="PTHR35176:SF6">
    <property type="entry name" value="HEME OXYGENASE HI_0854-RELATED"/>
    <property type="match status" value="1"/>
</dbReference>
<dbReference type="EMBL" id="CP159218">
    <property type="protein sequence ID" value="XCG63445.1"/>
    <property type="molecule type" value="Genomic_DNA"/>
</dbReference>
<accession>A0AAU8DP43</accession>
<dbReference type="InterPro" id="IPR011576">
    <property type="entry name" value="Pyridox_Oxase_N"/>
</dbReference>
<sequence>MKDLDLLPEARRQHVAARLHSNLIAWFTTVRDDGQPTTIPVWFLAREDDVLMFTRPGTRKLRNLSLNPRAVLGLDVTDIGRDNVRIEGVVNIAPDELPADRNPAYLAKYTERIGAMFDDAAAFSAAFSVPLVLTPSRVRTE</sequence>
<name>A0AAU8DP43_9ACTN</name>
<reference evidence="3" key="1">
    <citation type="submission" date="2024-05" db="EMBL/GenBank/DDBJ databases">
        <authorList>
            <person name="Cai S.Y."/>
            <person name="Jin L.M."/>
            <person name="Li H.R."/>
        </authorList>
    </citation>
    <scope>NUCLEOTIDE SEQUENCE</scope>
    <source>
        <strain evidence="3">A5-74</strain>
    </source>
</reference>
<gene>
    <name evidence="3" type="ORF">ABLG96_19990</name>
</gene>
<dbReference type="GO" id="GO:0016627">
    <property type="term" value="F:oxidoreductase activity, acting on the CH-CH group of donors"/>
    <property type="evidence" value="ECO:0007669"/>
    <property type="project" value="TreeGrafter"/>
</dbReference>
<dbReference type="Gene3D" id="2.30.110.10">
    <property type="entry name" value="Electron Transport, Fmn-binding Protein, Chain A"/>
    <property type="match status" value="1"/>
</dbReference>